<evidence type="ECO:0000313" key="2">
    <source>
        <dbReference type="EMBL" id="AUX10208.1"/>
    </source>
</evidence>
<feature type="transmembrane region" description="Helical" evidence="1">
    <location>
        <begin position="102"/>
        <end position="125"/>
    </location>
</feature>
<evidence type="ECO:0000313" key="3">
    <source>
        <dbReference type="Proteomes" id="UP000263012"/>
    </source>
</evidence>
<dbReference type="AlphaFoldDB" id="A0A343TM86"/>
<reference evidence="3" key="1">
    <citation type="submission" date="2017-11" db="EMBL/GenBank/DDBJ databases">
        <title>Phenotypic and genomic properties of facultatively anaerobic sulfur-reducing natronoarchaea from hypersaline soda lakes.</title>
        <authorList>
            <person name="Sorokin D.Y."/>
            <person name="Kublanov I.V."/>
            <person name="Roman P."/>
            <person name="Sinninghe Damste J.S."/>
            <person name="Golyshin P.N."/>
            <person name="Rojo D."/>
            <person name="Ciordia S."/>
            <person name="Mena M.D.C."/>
            <person name="Ferrer M."/>
            <person name="Messina E."/>
            <person name="Smedile F."/>
            <person name="La Spada G."/>
            <person name="La Cono V."/>
            <person name="Yakimov M.M."/>
        </authorList>
    </citation>
    <scope>NUCLEOTIDE SEQUENCE [LARGE SCALE GENOMIC DNA]</scope>
    <source>
        <strain evidence="3">AArc-Sl</strain>
    </source>
</reference>
<sequence>MTFGTTGSERAFVWAIAIGLTVWVTLPEAIARFTPEGYTVVFALAVLGAIAAAGYGYAHGGVAGSVLLAVAPLIGAVGSVSIVGAVAPLVPTAAPAEGQLAWELSIALVIGIVVGGIGTALGRGVRRVHPAERRQSNPGTADR</sequence>
<dbReference type="Proteomes" id="UP000263012">
    <property type="component" value="Chromosome"/>
</dbReference>
<organism evidence="2 3">
    <name type="scientific">Halalkaliarchaeum desulfuricum</name>
    <dbReference type="NCBI Taxonomy" id="2055893"/>
    <lineage>
        <taxon>Archaea</taxon>
        <taxon>Methanobacteriati</taxon>
        <taxon>Methanobacteriota</taxon>
        <taxon>Stenosarchaea group</taxon>
        <taxon>Halobacteria</taxon>
        <taxon>Halobacteriales</taxon>
        <taxon>Haloferacaceae</taxon>
        <taxon>Halalkaliarchaeum</taxon>
    </lineage>
</organism>
<feature type="transmembrane region" description="Helical" evidence="1">
    <location>
        <begin position="65"/>
        <end position="90"/>
    </location>
</feature>
<protein>
    <submittedName>
        <fullName evidence="2">Uncharacterized protein</fullName>
    </submittedName>
</protein>
<feature type="transmembrane region" description="Helical" evidence="1">
    <location>
        <begin position="12"/>
        <end position="31"/>
    </location>
</feature>
<keyword evidence="3" id="KW-1185">Reference proteome</keyword>
<name>A0A343TM86_9EURY</name>
<gene>
    <name evidence="2" type="ORF">AArcSl_2589</name>
</gene>
<keyword evidence="1" id="KW-0812">Transmembrane</keyword>
<evidence type="ECO:0000256" key="1">
    <source>
        <dbReference type="SAM" id="Phobius"/>
    </source>
</evidence>
<feature type="transmembrane region" description="Helical" evidence="1">
    <location>
        <begin position="37"/>
        <end position="58"/>
    </location>
</feature>
<keyword evidence="1" id="KW-0472">Membrane</keyword>
<dbReference type="RefSeq" id="WP_119820079.1">
    <property type="nucleotide sequence ID" value="NZ_CP025066.1"/>
</dbReference>
<proteinExistence type="predicted"/>
<keyword evidence="1" id="KW-1133">Transmembrane helix</keyword>
<dbReference type="EMBL" id="CP025066">
    <property type="protein sequence ID" value="AUX10208.1"/>
    <property type="molecule type" value="Genomic_DNA"/>
</dbReference>
<accession>A0A343TM86</accession>
<dbReference type="GeneID" id="37878947"/>
<dbReference type="KEGG" id="hdf:AArcSl_2589"/>